<evidence type="ECO:0000313" key="2">
    <source>
        <dbReference type="Proteomes" id="UP000029055"/>
    </source>
</evidence>
<reference evidence="1 2" key="1">
    <citation type="submission" date="2014-03" db="EMBL/GenBank/DDBJ databases">
        <title>Genomics of Bifidobacteria.</title>
        <authorList>
            <person name="Ventura M."/>
            <person name="Milani C."/>
            <person name="Lugli G.A."/>
        </authorList>
    </citation>
    <scope>NUCLEOTIDE SEQUENCE [LARGE SCALE GENOMIC DNA]</scope>
    <source>
        <strain evidence="1 2">LMG 11597</strain>
    </source>
</reference>
<comment type="caution">
    <text evidence="1">The sequence shown here is derived from an EMBL/GenBank/DDBJ whole genome shotgun (WGS) entry which is preliminary data.</text>
</comment>
<name>A0A087E6Z5_9BIFI</name>
<keyword evidence="2" id="KW-1185">Reference proteome</keyword>
<sequence>MLNNAIEYVRVKHAVRKYGSDFSLFFTKASQGEIELLLLYTARKANDRQRELIHRADAKAIV</sequence>
<protein>
    <submittedName>
        <fullName evidence="1">Uncharacterized protein</fullName>
    </submittedName>
</protein>
<organism evidence="1 2">
    <name type="scientific">Bifidobacterium subtile</name>
    <dbReference type="NCBI Taxonomy" id="77635"/>
    <lineage>
        <taxon>Bacteria</taxon>
        <taxon>Bacillati</taxon>
        <taxon>Actinomycetota</taxon>
        <taxon>Actinomycetes</taxon>
        <taxon>Bifidobacteriales</taxon>
        <taxon>Bifidobacteriaceae</taxon>
        <taxon>Bifidobacterium</taxon>
    </lineage>
</organism>
<proteinExistence type="predicted"/>
<dbReference type="EMBL" id="JGZR01000006">
    <property type="protein sequence ID" value="KFJ03546.1"/>
    <property type="molecule type" value="Genomic_DNA"/>
</dbReference>
<dbReference type="Proteomes" id="UP000029055">
    <property type="component" value="Unassembled WGS sequence"/>
</dbReference>
<dbReference type="AlphaFoldDB" id="A0A087E6Z5"/>
<evidence type="ECO:0000313" key="1">
    <source>
        <dbReference type="EMBL" id="KFJ03546.1"/>
    </source>
</evidence>
<gene>
    <name evidence="1" type="ORF">BISU_0015</name>
</gene>
<accession>A0A087E6Z5</accession>